<dbReference type="EMBL" id="AZHX01002732">
    <property type="protein sequence ID" value="ETW93043.1"/>
    <property type="molecule type" value="Genomic_DNA"/>
</dbReference>
<dbReference type="HOGENOM" id="CLU_2599476_0_0_7"/>
<evidence type="ECO:0000256" key="1">
    <source>
        <dbReference type="SAM" id="MobiDB-lite"/>
    </source>
</evidence>
<dbReference type="Proteomes" id="UP000019140">
    <property type="component" value="Unassembled WGS sequence"/>
</dbReference>
<comment type="caution">
    <text evidence="2">The sequence shown here is derived from an EMBL/GenBank/DDBJ whole genome shotgun (WGS) entry which is preliminary data.</text>
</comment>
<protein>
    <submittedName>
        <fullName evidence="2">Uncharacterized protein</fullName>
    </submittedName>
</protein>
<dbReference type="AlphaFoldDB" id="W4L4K9"/>
<sequence>MSAQRRVWCRIGILILITFLGSACTGGTGVQPVLYTTGPTEVDLKTRDRRQPARYAPPRHVSQYHHDATEVDLASPLAR</sequence>
<name>W4L4K9_9BACT</name>
<feature type="region of interest" description="Disordered" evidence="1">
    <location>
        <begin position="42"/>
        <end position="61"/>
    </location>
</feature>
<dbReference type="PROSITE" id="PS51257">
    <property type="entry name" value="PROKAR_LIPOPROTEIN"/>
    <property type="match status" value="1"/>
</dbReference>
<evidence type="ECO:0000313" key="3">
    <source>
        <dbReference type="Proteomes" id="UP000019140"/>
    </source>
</evidence>
<gene>
    <name evidence="2" type="ORF">ETSY2_52110</name>
</gene>
<organism evidence="2 3">
    <name type="scientific">Candidatus Entotheonella gemina</name>
    <dbReference type="NCBI Taxonomy" id="1429439"/>
    <lineage>
        <taxon>Bacteria</taxon>
        <taxon>Pseudomonadati</taxon>
        <taxon>Nitrospinota/Tectimicrobiota group</taxon>
        <taxon>Candidatus Tectimicrobiota</taxon>
        <taxon>Candidatus Entotheonellia</taxon>
        <taxon>Candidatus Entotheonellales</taxon>
        <taxon>Candidatus Entotheonellaceae</taxon>
        <taxon>Candidatus Entotheonella</taxon>
    </lineage>
</organism>
<keyword evidence="3" id="KW-1185">Reference proteome</keyword>
<feature type="compositionally biased region" description="Basic and acidic residues" evidence="1">
    <location>
        <begin position="42"/>
        <end position="51"/>
    </location>
</feature>
<evidence type="ECO:0000313" key="2">
    <source>
        <dbReference type="EMBL" id="ETW93043.1"/>
    </source>
</evidence>
<accession>W4L4K9</accession>
<reference evidence="2 3" key="1">
    <citation type="journal article" date="2014" name="Nature">
        <title>An environmental bacterial taxon with a large and distinct metabolic repertoire.</title>
        <authorList>
            <person name="Wilson M.C."/>
            <person name="Mori T."/>
            <person name="Ruckert C."/>
            <person name="Uria A.R."/>
            <person name="Helf M.J."/>
            <person name="Takada K."/>
            <person name="Gernert C."/>
            <person name="Steffens U.A."/>
            <person name="Heycke N."/>
            <person name="Schmitt S."/>
            <person name="Rinke C."/>
            <person name="Helfrich E.J."/>
            <person name="Brachmann A.O."/>
            <person name="Gurgui C."/>
            <person name="Wakimoto T."/>
            <person name="Kracht M."/>
            <person name="Crusemann M."/>
            <person name="Hentschel U."/>
            <person name="Abe I."/>
            <person name="Matsunaga S."/>
            <person name="Kalinowski J."/>
            <person name="Takeyama H."/>
            <person name="Piel J."/>
        </authorList>
    </citation>
    <scope>NUCLEOTIDE SEQUENCE [LARGE SCALE GENOMIC DNA]</scope>
    <source>
        <strain evidence="3">TSY2</strain>
    </source>
</reference>
<proteinExistence type="predicted"/>